<keyword evidence="7 12" id="KW-1133">Transmembrane helix</keyword>
<comment type="similarity">
    <text evidence="2 12">Belongs to the ELO family.</text>
</comment>
<evidence type="ECO:0000256" key="6">
    <source>
        <dbReference type="ARBA" id="ARBA00022832"/>
    </source>
</evidence>
<dbReference type="GO" id="GO:0005789">
    <property type="term" value="C:endoplasmic reticulum membrane"/>
    <property type="evidence" value="ECO:0007669"/>
    <property type="project" value="TreeGrafter"/>
</dbReference>
<evidence type="ECO:0000256" key="1">
    <source>
        <dbReference type="ARBA" id="ARBA00004141"/>
    </source>
</evidence>
<dbReference type="Pfam" id="PF01151">
    <property type="entry name" value="ELO"/>
    <property type="match status" value="1"/>
</dbReference>
<keyword evidence="3 12" id="KW-0444">Lipid biosynthesis</keyword>
<dbReference type="PANTHER" id="PTHR11157:SF17">
    <property type="entry name" value="ELONGATION OF VERY LONG CHAIN FATTY ACIDS PROTEIN 6"/>
    <property type="match status" value="1"/>
</dbReference>
<feature type="transmembrane region" description="Helical" evidence="12">
    <location>
        <begin position="67"/>
        <end position="92"/>
    </location>
</feature>
<dbReference type="EMBL" id="JAECZO010000001">
    <property type="protein sequence ID" value="KAK7199643.1"/>
    <property type="molecule type" value="Genomic_DNA"/>
</dbReference>
<dbReference type="GO" id="GO:0034625">
    <property type="term" value="P:fatty acid elongation, monounsaturated fatty acid"/>
    <property type="evidence" value="ECO:0007669"/>
    <property type="project" value="TreeGrafter"/>
</dbReference>
<evidence type="ECO:0000256" key="9">
    <source>
        <dbReference type="ARBA" id="ARBA00023136"/>
    </source>
</evidence>
<dbReference type="GO" id="GO:0042761">
    <property type="term" value="P:very long-chain fatty acid biosynthetic process"/>
    <property type="evidence" value="ECO:0007669"/>
    <property type="project" value="TreeGrafter"/>
</dbReference>
<evidence type="ECO:0000256" key="10">
    <source>
        <dbReference type="ARBA" id="ARBA00023160"/>
    </source>
</evidence>
<keyword evidence="10 12" id="KW-0275">Fatty acid biosynthesis</keyword>
<feature type="transmembrane region" description="Helical" evidence="12">
    <location>
        <begin position="169"/>
        <end position="188"/>
    </location>
</feature>
<gene>
    <name evidence="13" type="ORF">NESM_000009400</name>
</gene>
<dbReference type="Proteomes" id="UP001430356">
    <property type="component" value="Unassembled WGS sequence"/>
</dbReference>
<evidence type="ECO:0000256" key="3">
    <source>
        <dbReference type="ARBA" id="ARBA00022516"/>
    </source>
</evidence>
<evidence type="ECO:0000256" key="4">
    <source>
        <dbReference type="ARBA" id="ARBA00022679"/>
    </source>
</evidence>
<dbReference type="EC" id="2.3.1.-" evidence="12"/>
<dbReference type="GO" id="GO:0009922">
    <property type="term" value="F:fatty acid elongase activity"/>
    <property type="evidence" value="ECO:0007669"/>
    <property type="project" value="InterPro"/>
</dbReference>
<evidence type="ECO:0000256" key="2">
    <source>
        <dbReference type="ARBA" id="ARBA00007263"/>
    </source>
</evidence>
<keyword evidence="14" id="KW-1185">Reference proteome</keyword>
<keyword evidence="6 12" id="KW-0276">Fatty acid metabolism</keyword>
<dbReference type="GO" id="GO:0030148">
    <property type="term" value="P:sphingolipid biosynthetic process"/>
    <property type="evidence" value="ECO:0007669"/>
    <property type="project" value="TreeGrafter"/>
</dbReference>
<feature type="transmembrane region" description="Helical" evidence="12">
    <location>
        <begin position="35"/>
        <end position="55"/>
    </location>
</feature>
<feature type="transmembrane region" description="Helical" evidence="12">
    <location>
        <begin position="200"/>
        <end position="224"/>
    </location>
</feature>
<comment type="catalytic activity">
    <reaction evidence="12">
        <text>an acyl-CoA + malonyl-CoA + H(+) = a 3-oxoacyl-CoA + CO2 + CoA</text>
        <dbReference type="Rhea" id="RHEA:50252"/>
        <dbReference type="ChEBI" id="CHEBI:15378"/>
        <dbReference type="ChEBI" id="CHEBI:16526"/>
        <dbReference type="ChEBI" id="CHEBI:57287"/>
        <dbReference type="ChEBI" id="CHEBI:57384"/>
        <dbReference type="ChEBI" id="CHEBI:58342"/>
        <dbReference type="ChEBI" id="CHEBI:90726"/>
    </reaction>
    <physiologicalReaction direction="left-to-right" evidence="12">
        <dbReference type="Rhea" id="RHEA:50253"/>
    </physiologicalReaction>
</comment>
<evidence type="ECO:0000256" key="7">
    <source>
        <dbReference type="ARBA" id="ARBA00022989"/>
    </source>
</evidence>
<dbReference type="GO" id="GO:0034626">
    <property type="term" value="P:fatty acid elongation, polyunsaturated fatty acid"/>
    <property type="evidence" value="ECO:0007669"/>
    <property type="project" value="TreeGrafter"/>
</dbReference>
<evidence type="ECO:0000256" key="8">
    <source>
        <dbReference type="ARBA" id="ARBA00023098"/>
    </source>
</evidence>
<accession>A0AAW0EZT6</accession>
<keyword evidence="5 12" id="KW-0812">Transmembrane</keyword>
<protein>
    <recommendedName>
        <fullName evidence="11 12">Elongation of fatty acids protein</fullName>
        <ecNumber evidence="12">2.3.1.-</ecNumber>
    </recommendedName>
</protein>
<evidence type="ECO:0000313" key="14">
    <source>
        <dbReference type="Proteomes" id="UP001430356"/>
    </source>
</evidence>
<dbReference type="InterPro" id="IPR002076">
    <property type="entry name" value="ELO_fam"/>
</dbReference>
<feature type="transmembrane region" description="Helical" evidence="12">
    <location>
        <begin position="244"/>
        <end position="263"/>
    </location>
</feature>
<keyword evidence="4 12" id="KW-0808">Transferase</keyword>
<dbReference type="PANTHER" id="PTHR11157">
    <property type="entry name" value="FATTY ACID ACYL TRANSFERASE-RELATED"/>
    <property type="match status" value="1"/>
</dbReference>
<dbReference type="GO" id="GO:0019367">
    <property type="term" value="P:fatty acid elongation, saturated fatty acid"/>
    <property type="evidence" value="ECO:0007669"/>
    <property type="project" value="TreeGrafter"/>
</dbReference>
<organism evidence="13 14">
    <name type="scientific">Novymonas esmeraldas</name>
    <dbReference type="NCBI Taxonomy" id="1808958"/>
    <lineage>
        <taxon>Eukaryota</taxon>
        <taxon>Discoba</taxon>
        <taxon>Euglenozoa</taxon>
        <taxon>Kinetoplastea</taxon>
        <taxon>Metakinetoplastina</taxon>
        <taxon>Trypanosomatida</taxon>
        <taxon>Trypanosomatidae</taxon>
        <taxon>Novymonas</taxon>
    </lineage>
</organism>
<evidence type="ECO:0000256" key="11">
    <source>
        <dbReference type="ARBA" id="ARBA00044291"/>
    </source>
</evidence>
<comment type="caution">
    <text evidence="13">The sequence shown here is derived from an EMBL/GenBank/DDBJ whole genome shotgun (WGS) entry which is preliminary data.</text>
</comment>
<comment type="subcellular location">
    <subcellularLocation>
        <location evidence="1">Membrane</location>
        <topology evidence="1">Multi-pass membrane protein</topology>
    </subcellularLocation>
</comment>
<sequence>MASAPARTLWESVVNIPHAFDSDGGLVFFHEYSDILQYTCVAYTMLIILGPRAMAGRDAFELTHVTRLWNLILATFSIMGSVYCVTLLLYMTESRSFYEVTCRFDYNLLFDGAFSFWVFSFMVAKLPEMLDTLFLCLRKKPITFLHAYHHLTVAVFSWCAGSRLLPSGIWFATMNYVVHSVMYSYYLACSCGLKRVVAPVAPFITVLQLSQMLFGYAICLYTGFHTFLSRHGCDADPLLIRMGLLMYGSYFALFLAFFAARYVRAAPRRPRSIAATSPHH</sequence>
<evidence type="ECO:0000256" key="12">
    <source>
        <dbReference type="RuleBase" id="RU361115"/>
    </source>
</evidence>
<reference evidence="13 14" key="1">
    <citation type="journal article" date="2021" name="MBio">
        <title>A New Model Trypanosomatid, Novymonas esmeraldas: Genomic Perception of Its 'Candidatus Pandoraea novymonadis' Endosymbiont.</title>
        <authorList>
            <person name="Zakharova A."/>
            <person name="Saura A."/>
            <person name="Butenko A."/>
            <person name="Podesvova L."/>
            <person name="Warmusova S."/>
            <person name="Kostygov A.Y."/>
            <person name="Nenarokova A."/>
            <person name="Lukes J."/>
            <person name="Opperdoes F.R."/>
            <person name="Yurchenko V."/>
        </authorList>
    </citation>
    <scope>NUCLEOTIDE SEQUENCE [LARGE SCALE GENOMIC DNA]</scope>
    <source>
        <strain evidence="13 14">E262AT.01</strain>
    </source>
</reference>
<keyword evidence="8 12" id="KW-0443">Lipid metabolism</keyword>
<proteinExistence type="inferred from homology"/>
<keyword evidence="9 12" id="KW-0472">Membrane</keyword>
<evidence type="ECO:0000256" key="5">
    <source>
        <dbReference type="ARBA" id="ARBA00022692"/>
    </source>
</evidence>
<evidence type="ECO:0000313" key="13">
    <source>
        <dbReference type="EMBL" id="KAK7199643.1"/>
    </source>
</evidence>
<name>A0AAW0EZT6_9TRYP</name>
<dbReference type="AlphaFoldDB" id="A0AAW0EZT6"/>